<keyword evidence="1" id="KW-0812">Transmembrane</keyword>
<dbReference type="GO" id="GO:0016020">
    <property type="term" value="C:membrane"/>
    <property type="evidence" value="ECO:0007669"/>
    <property type="project" value="TreeGrafter"/>
</dbReference>
<organism evidence="4 6">
    <name type="scientific">Mycobacterium montefiorense</name>
    <dbReference type="NCBI Taxonomy" id="154654"/>
    <lineage>
        <taxon>Bacteria</taxon>
        <taxon>Bacillati</taxon>
        <taxon>Actinomycetota</taxon>
        <taxon>Actinomycetes</taxon>
        <taxon>Mycobacteriales</taxon>
        <taxon>Mycobacteriaceae</taxon>
        <taxon>Mycobacterium</taxon>
        <taxon>Mycobacterium simiae complex</taxon>
    </lineage>
</organism>
<keyword evidence="4" id="KW-0808">Transferase</keyword>
<dbReference type="GO" id="GO:0000271">
    <property type="term" value="P:polysaccharide biosynthetic process"/>
    <property type="evidence" value="ECO:0007669"/>
    <property type="project" value="TreeGrafter"/>
</dbReference>
<keyword evidence="4" id="KW-0012">Acyltransferase</keyword>
<reference evidence="4" key="4">
    <citation type="submission" date="2022-04" db="EMBL/GenBank/DDBJ databases">
        <authorList>
            <person name="Komine T."/>
            <person name="Fukano H."/>
            <person name="Wada S."/>
        </authorList>
    </citation>
    <scope>NUCLEOTIDE SEQUENCE</scope>
    <source>
        <strain evidence="4">NJB18185</strain>
    </source>
</reference>
<feature type="transmembrane region" description="Helical" evidence="1">
    <location>
        <begin position="154"/>
        <end position="173"/>
    </location>
</feature>
<evidence type="ECO:0000256" key="1">
    <source>
        <dbReference type="SAM" id="Phobius"/>
    </source>
</evidence>
<feature type="transmembrane region" description="Helical" evidence="1">
    <location>
        <begin position="20"/>
        <end position="38"/>
    </location>
</feature>
<gene>
    <name evidence="3" type="ORF">MmonteBS_12870</name>
    <name evidence="4" type="ORF">NJB18185_27140</name>
</gene>
<accession>A0AA37PMQ6</accession>
<feature type="transmembrane region" description="Helical" evidence="1">
    <location>
        <begin position="50"/>
        <end position="69"/>
    </location>
</feature>
<comment type="caution">
    <text evidence="4">The sequence shown here is derived from an EMBL/GenBank/DDBJ whole genome shotgun (WGS) entry which is preliminary data.</text>
</comment>
<feature type="domain" description="Acyltransferase 3" evidence="2">
    <location>
        <begin position="12"/>
        <end position="328"/>
    </location>
</feature>
<dbReference type="PANTHER" id="PTHR23028">
    <property type="entry name" value="ACETYLTRANSFERASE"/>
    <property type="match status" value="1"/>
</dbReference>
<proteinExistence type="predicted"/>
<dbReference type="RefSeq" id="WP_108921106.1">
    <property type="nucleotide sequence ID" value="NZ_BFCH01000008.1"/>
</dbReference>
<dbReference type="PANTHER" id="PTHR23028:SF53">
    <property type="entry name" value="ACYL_TRANSF_3 DOMAIN-CONTAINING PROTEIN"/>
    <property type="match status" value="1"/>
</dbReference>
<feature type="transmembrane region" description="Helical" evidence="1">
    <location>
        <begin position="236"/>
        <end position="253"/>
    </location>
</feature>
<reference evidence="5" key="2">
    <citation type="submission" date="2018-04" db="EMBL/GenBank/DDBJ databases">
        <title>Draft genome sequence of Mycobacterium montefiorense isolated from Japanese black salamander.</title>
        <authorList>
            <person name="Fukano H."/>
            <person name="Yoshida M."/>
            <person name="Shimizu A."/>
            <person name="Iwao H."/>
            <person name="Kurata O."/>
            <person name="Katayama Y."/>
            <person name="Omatsu T."/>
            <person name="Mizutani T."/>
            <person name="Wada S."/>
            <person name="Hoshino Y."/>
        </authorList>
    </citation>
    <scope>NUCLEOTIDE SEQUENCE [LARGE SCALE GENOMIC DNA]</scope>
    <source>
        <strain evidence="5">BS</strain>
    </source>
</reference>
<feature type="transmembrane region" description="Helical" evidence="1">
    <location>
        <begin position="81"/>
        <end position="106"/>
    </location>
</feature>
<evidence type="ECO:0000313" key="4">
    <source>
        <dbReference type="EMBL" id="GKU72942.1"/>
    </source>
</evidence>
<feature type="transmembrane region" description="Helical" evidence="1">
    <location>
        <begin position="180"/>
        <end position="200"/>
    </location>
</feature>
<dbReference type="EMBL" id="BFCH01000008">
    <property type="protein sequence ID" value="GBG36915.1"/>
    <property type="molecule type" value="Genomic_DNA"/>
</dbReference>
<feature type="transmembrane region" description="Helical" evidence="1">
    <location>
        <begin position="212"/>
        <end position="229"/>
    </location>
</feature>
<dbReference type="Proteomes" id="UP001139505">
    <property type="component" value="Unassembled WGS sequence"/>
</dbReference>
<dbReference type="Pfam" id="PF01757">
    <property type="entry name" value="Acyl_transf_3"/>
    <property type="match status" value="1"/>
</dbReference>
<evidence type="ECO:0000313" key="3">
    <source>
        <dbReference type="EMBL" id="GBG36915.1"/>
    </source>
</evidence>
<dbReference type="GO" id="GO:0016747">
    <property type="term" value="F:acyltransferase activity, transferring groups other than amino-acyl groups"/>
    <property type="evidence" value="ECO:0007669"/>
    <property type="project" value="InterPro"/>
</dbReference>
<keyword evidence="1" id="KW-1133">Transmembrane helix</keyword>
<dbReference type="InterPro" id="IPR002656">
    <property type="entry name" value="Acyl_transf_3_dom"/>
</dbReference>
<feature type="transmembrane region" description="Helical" evidence="1">
    <location>
        <begin position="259"/>
        <end position="276"/>
    </location>
</feature>
<dbReference type="EMBL" id="BQYH01000017">
    <property type="protein sequence ID" value="GKU72942.1"/>
    <property type="molecule type" value="Genomic_DNA"/>
</dbReference>
<protein>
    <submittedName>
        <fullName evidence="4">Acyltransferase</fullName>
    </submittedName>
</protein>
<reference evidence="3" key="1">
    <citation type="journal article" date="2018" name="Genome Announc.">
        <title>Draft Genome Sequence of Mycobacterium montefiorense Isolated from Japanese Black Salamander (Hynobius nigrescens).</title>
        <authorList>
            <person name="Fukano H."/>
            <person name="Yoshida M."/>
            <person name="Shimizu A."/>
            <person name="Iwao H."/>
            <person name="Katayama Y."/>
            <person name="Omatsu T."/>
            <person name="Mizutani T."/>
            <person name="Kurata O."/>
            <person name="Wada S."/>
            <person name="Hoshino Y."/>
        </authorList>
    </citation>
    <scope>NUCLEOTIDE SEQUENCE</scope>
    <source>
        <strain evidence="3">BS</strain>
    </source>
</reference>
<evidence type="ECO:0000313" key="6">
    <source>
        <dbReference type="Proteomes" id="UP001139505"/>
    </source>
</evidence>
<reference evidence="4" key="3">
    <citation type="journal article" date="2022" name="Microbiol. Resour. Announc.">
        <title>Draft Genome Sequences of Eight Mycobacterium montefiorense Strains Isolated from Salamanders in Captivity.</title>
        <authorList>
            <person name="Komine T."/>
            <person name="Ihara H."/>
            <person name="Fukano H."/>
            <person name="Hoshino Y."/>
            <person name="Kurata O."/>
            <person name="Wada S."/>
        </authorList>
    </citation>
    <scope>NUCLEOTIDE SEQUENCE</scope>
    <source>
        <strain evidence="4">NJB18185</strain>
    </source>
</reference>
<evidence type="ECO:0000259" key="2">
    <source>
        <dbReference type="Pfam" id="PF01757"/>
    </source>
</evidence>
<sequence length="356" mass="38551">MKLGQIFDSHRNALNAMRLIMASEVIFCHSFVLPGHVLPPAPLLQLMSDVGVDGFFALSGFLITASWLNHPRVRDYLIARALRILPAFYVCLVVTAFVFAPIGVAIQGGPAGQLLRSSAPFDFVAANSAVFITKLDVGGTPTGIPMSGYWNGNLWTLFFEVLCYLAVAALGIARLASRRWTSAAIVAVATLCVPFLQLLPPTPPGAINGYQVLTRFALMFAAGAVMYQWKHIIPARWSLVAVSVIIVLAASLLPDYRLVGALPLAYAVVVPGALIRNKHLRLPTDLSYGFYIYGFPVQQVLVISGLINLNPFAFAVISTIATLPLAALSWFVIEKPAMSLKSRLKKKWATAEAGRT</sequence>
<keyword evidence="5" id="KW-1185">Reference proteome</keyword>
<dbReference type="InterPro" id="IPR050879">
    <property type="entry name" value="Acyltransferase_3"/>
</dbReference>
<dbReference type="AlphaFoldDB" id="A0AA37PMQ6"/>
<feature type="transmembrane region" description="Helical" evidence="1">
    <location>
        <begin position="288"/>
        <end position="307"/>
    </location>
</feature>
<keyword evidence="1" id="KW-0472">Membrane</keyword>
<evidence type="ECO:0000313" key="5">
    <source>
        <dbReference type="Proteomes" id="UP000245060"/>
    </source>
</evidence>
<dbReference type="Proteomes" id="UP000245060">
    <property type="component" value="Unassembled WGS sequence"/>
</dbReference>
<feature type="transmembrane region" description="Helical" evidence="1">
    <location>
        <begin position="313"/>
        <end position="333"/>
    </location>
</feature>
<name>A0AA37PMQ6_9MYCO</name>